<name>A0A066UCN7_9GAMM</name>
<dbReference type="InterPro" id="IPR014347">
    <property type="entry name" value="Tautomerase/MIF_sf"/>
</dbReference>
<dbReference type="OrthoDB" id="9814215at2"/>
<dbReference type="eggNOG" id="COG3232">
    <property type="taxonomic scope" value="Bacteria"/>
</dbReference>
<comment type="caution">
    <text evidence="1">The sequence shown here is derived from an EMBL/GenBank/DDBJ whole genome shotgun (WGS) entry which is preliminary data.</text>
</comment>
<dbReference type="EMBL" id="AOMT01000025">
    <property type="protein sequence ID" value="KDN24865.1"/>
    <property type="molecule type" value="Genomic_DNA"/>
</dbReference>
<evidence type="ECO:0000313" key="2">
    <source>
        <dbReference type="Proteomes" id="UP000035860"/>
    </source>
</evidence>
<dbReference type="SUPFAM" id="SSF55331">
    <property type="entry name" value="Tautomerase/MIF"/>
    <property type="match status" value="1"/>
</dbReference>
<keyword evidence="2" id="KW-1185">Reference proteome</keyword>
<dbReference type="AlphaFoldDB" id="A0A066UCN7"/>
<dbReference type="GO" id="GO:0008704">
    <property type="term" value="F:5-carboxymethyl-2-hydroxymuconate delta-isomerase activity"/>
    <property type="evidence" value="ECO:0007669"/>
    <property type="project" value="InterPro"/>
</dbReference>
<gene>
    <name evidence="1" type="ORF">MBO_06436</name>
</gene>
<organism evidence="1 2">
    <name type="scientific">Moraxella bovoculi 237</name>
    <dbReference type="NCBI Taxonomy" id="743974"/>
    <lineage>
        <taxon>Bacteria</taxon>
        <taxon>Pseudomonadati</taxon>
        <taxon>Pseudomonadota</taxon>
        <taxon>Gammaproteobacteria</taxon>
        <taxon>Moraxellales</taxon>
        <taxon>Moraxellaceae</taxon>
        <taxon>Moraxella</taxon>
    </lineage>
</organism>
<dbReference type="PANTHER" id="PTHR37950">
    <property type="entry name" value="4-HYDROXYPHENYLACETATE CATABOLISM PROTEIN"/>
    <property type="match status" value="1"/>
</dbReference>
<dbReference type="InterPro" id="IPR004220">
    <property type="entry name" value="5-COMe_2-OHmuconate_Isoase"/>
</dbReference>
<proteinExistence type="predicted"/>
<dbReference type="PANTHER" id="PTHR37950:SF1">
    <property type="entry name" value="4-HYDROXYPHENYLACETATE CATABOLISM PROTEIN"/>
    <property type="match status" value="1"/>
</dbReference>
<evidence type="ECO:0000313" key="1">
    <source>
        <dbReference type="EMBL" id="KDN24865.1"/>
    </source>
</evidence>
<dbReference type="RefSeq" id="WP_036365788.1">
    <property type="nucleotide sequence ID" value="NZ_AOMT01000025.1"/>
</dbReference>
<accession>A0A066UCN7</accession>
<keyword evidence="1" id="KW-0413">Isomerase</keyword>
<sequence length="117" mass="12771">MPHITVELSQGVNIDEAELLSKLNHALFATGQFKESRDIKGRVHRSDASLIGLGAEDGGHFVIAHLAIMQGRTDEIKSDLVSVVMNVLQQVVSPKLTGVQYAVNLTELSYVYQKALV</sequence>
<protein>
    <submittedName>
        <fullName evidence="1">Putative 5-carboxymethyl-2-hydroxymuconate isomerase</fullName>
    </submittedName>
</protein>
<dbReference type="Pfam" id="PF02962">
    <property type="entry name" value="CHMI"/>
    <property type="match status" value="1"/>
</dbReference>
<dbReference type="Proteomes" id="UP000035860">
    <property type="component" value="Unassembled WGS sequence"/>
</dbReference>
<reference evidence="1 2" key="1">
    <citation type="journal article" date="2014" name="Genome Announc.">
        <title>Draft Genome Sequence of Moraxella bovoculi Strain 237T (ATCC BAA-1259T) Isolated from a Calf with Infectious Bovine Keratoconjunctivitis.</title>
        <authorList>
            <person name="Calcutt M.J."/>
            <person name="Foecking M.F."/>
            <person name="Martin N.T."/>
            <person name="Mhlanga-Mutangadura T."/>
            <person name="Reilly T.J."/>
        </authorList>
    </citation>
    <scope>NUCLEOTIDE SEQUENCE [LARGE SCALE GENOMIC DNA]</scope>
    <source>
        <strain evidence="1 2">237</strain>
    </source>
</reference>
<dbReference type="Gene3D" id="3.30.429.10">
    <property type="entry name" value="Macrophage Migration Inhibitory Factor"/>
    <property type="match status" value="1"/>
</dbReference>